<name>A0ABY2WVK6_9RHOB</name>
<proteinExistence type="predicted"/>
<comment type="caution">
    <text evidence="1">The sequence shown here is derived from an EMBL/GenBank/DDBJ whole genome shotgun (WGS) entry which is preliminary data.</text>
</comment>
<protein>
    <recommendedName>
        <fullName evidence="3">DUF1636 domain-containing protein</fullName>
    </recommendedName>
</protein>
<sequence length="134" mass="14337">MIWKTDTHLFSATLCQQTGEPCPALARMAEKLAGAMTTAAPMTAEDFKVEGTCTLEHCPSGCAARFEAGHGRIRVFCGVDADADGDRLNQFADMLLHPEAGFLPSGWLTRMPCALLEGIPIEQPARTAAHHAAL</sequence>
<evidence type="ECO:0000313" key="1">
    <source>
        <dbReference type="EMBL" id="TMV06794.1"/>
    </source>
</evidence>
<dbReference type="Proteomes" id="UP001193035">
    <property type="component" value="Unassembled WGS sequence"/>
</dbReference>
<reference evidence="1 2" key="1">
    <citation type="submission" date="2019-05" db="EMBL/GenBank/DDBJ databases">
        <title>Ruegeria sp. nov., isolated from tidal flat.</title>
        <authorList>
            <person name="Kim W."/>
        </authorList>
    </citation>
    <scope>NUCLEOTIDE SEQUENCE [LARGE SCALE GENOMIC DNA]</scope>
    <source>
        <strain evidence="1 2">CAU 1488</strain>
    </source>
</reference>
<evidence type="ECO:0000313" key="2">
    <source>
        <dbReference type="Proteomes" id="UP001193035"/>
    </source>
</evidence>
<accession>A0ABY2WVK6</accession>
<dbReference type="RefSeq" id="WP_138842430.1">
    <property type="nucleotide sequence ID" value="NZ_VCPD01000004.1"/>
</dbReference>
<organism evidence="1 2">
    <name type="scientific">Ruegeria sediminis</name>
    <dbReference type="NCBI Taxonomy" id="2583820"/>
    <lineage>
        <taxon>Bacteria</taxon>
        <taxon>Pseudomonadati</taxon>
        <taxon>Pseudomonadota</taxon>
        <taxon>Alphaproteobacteria</taxon>
        <taxon>Rhodobacterales</taxon>
        <taxon>Roseobacteraceae</taxon>
        <taxon>Ruegeria</taxon>
    </lineage>
</organism>
<evidence type="ECO:0008006" key="3">
    <source>
        <dbReference type="Google" id="ProtNLM"/>
    </source>
</evidence>
<dbReference type="EMBL" id="VCPD01000004">
    <property type="protein sequence ID" value="TMV06794.1"/>
    <property type="molecule type" value="Genomic_DNA"/>
</dbReference>
<gene>
    <name evidence="1" type="ORF">FGK63_11760</name>
</gene>
<keyword evidence="2" id="KW-1185">Reference proteome</keyword>